<dbReference type="AlphaFoldDB" id="A0A9Q3DXQ7"/>
<protein>
    <recommendedName>
        <fullName evidence="4">BED-type domain-containing protein</fullName>
    </recommendedName>
</protein>
<evidence type="ECO:0008006" key="4">
    <source>
        <dbReference type="Google" id="ProtNLM"/>
    </source>
</evidence>
<comment type="caution">
    <text evidence="2">The sequence shown here is derived from an EMBL/GenBank/DDBJ whole genome shotgun (WGS) entry which is preliminary data.</text>
</comment>
<gene>
    <name evidence="2" type="ORF">O181_049797</name>
</gene>
<sequence length="111" mass="12183">MSSATPSHLSSTTSCLFTPSKFEQNTPTTQASSDATTTSKQSWVWLYFSEVNNQMVECNYINCCGTSCNKKLKHDQTGSSKAMTEHLSGLHYLHNPKINSGTQKTIVVSLS</sequence>
<feature type="region of interest" description="Disordered" evidence="1">
    <location>
        <begin position="1"/>
        <end position="39"/>
    </location>
</feature>
<keyword evidence="3" id="KW-1185">Reference proteome</keyword>
<feature type="non-terminal residue" evidence="2">
    <location>
        <position position="111"/>
    </location>
</feature>
<feature type="compositionally biased region" description="Low complexity" evidence="1">
    <location>
        <begin position="26"/>
        <end position="39"/>
    </location>
</feature>
<feature type="compositionally biased region" description="Polar residues" evidence="1">
    <location>
        <begin position="1"/>
        <end position="25"/>
    </location>
</feature>
<dbReference type="OrthoDB" id="2503717at2759"/>
<reference evidence="2" key="1">
    <citation type="submission" date="2021-03" db="EMBL/GenBank/DDBJ databases">
        <title>Draft genome sequence of rust myrtle Austropuccinia psidii MF-1, a brazilian biotype.</title>
        <authorList>
            <person name="Quecine M.C."/>
            <person name="Pachon D.M.R."/>
            <person name="Bonatelli M.L."/>
            <person name="Correr F.H."/>
            <person name="Franceschini L.M."/>
            <person name="Leite T.F."/>
            <person name="Margarido G.R.A."/>
            <person name="Almeida C.A."/>
            <person name="Ferrarezi J.A."/>
            <person name="Labate C.A."/>
        </authorList>
    </citation>
    <scope>NUCLEOTIDE SEQUENCE</scope>
    <source>
        <strain evidence="2">MF-1</strain>
    </source>
</reference>
<evidence type="ECO:0000256" key="1">
    <source>
        <dbReference type="SAM" id="MobiDB-lite"/>
    </source>
</evidence>
<evidence type="ECO:0000313" key="2">
    <source>
        <dbReference type="EMBL" id="MBW0510082.1"/>
    </source>
</evidence>
<name>A0A9Q3DXQ7_9BASI</name>
<organism evidence="2 3">
    <name type="scientific">Austropuccinia psidii MF-1</name>
    <dbReference type="NCBI Taxonomy" id="1389203"/>
    <lineage>
        <taxon>Eukaryota</taxon>
        <taxon>Fungi</taxon>
        <taxon>Dikarya</taxon>
        <taxon>Basidiomycota</taxon>
        <taxon>Pucciniomycotina</taxon>
        <taxon>Pucciniomycetes</taxon>
        <taxon>Pucciniales</taxon>
        <taxon>Sphaerophragmiaceae</taxon>
        <taxon>Austropuccinia</taxon>
    </lineage>
</organism>
<dbReference type="EMBL" id="AVOT02021327">
    <property type="protein sequence ID" value="MBW0510082.1"/>
    <property type="molecule type" value="Genomic_DNA"/>
</dbReference>
<dbReference type="Proteomes" id="UP000765509">
    <property type="component" value="Unassembled WGS sequence"/>
</dbReference>
<evidence type="ECO:0000313" key="3">
    <source>
        <dbReference type="Proteomes" id="UP000765509"/>
    </source>
</evidence>
<accession>A0A9Q3DXQ7</accession>
<proteinExistence type="predicted"/>